<feature type="region of interest" description="Disordered" evidence="1">
    <location>
        <begin position="56"/>
        <end position="75"/>
    </location>
</feature>
<evidence type="ECO:0000313" key="3">
    <source>
        <dbReference type="Proteomes" id="UP001157006"/>
    </source>
</evidence>
<gene>
    <name evidence="2" type="ORF">VFH_I338280</name>
</gene>
<sequence length="199" mass="22506">MGFSKIVTLIRTSNRSLIPHLAPRDLMWMGPDKENENIAFLHKAWNSLQGDLNFQNNVEDHDNNSSNDDQDHGDSTFHLVMSKKKKKSLQKSKLRSKAGPSKNLFWNARGLANTPTRFLDGLGFKVEGFRFGNDVVYASTNCILRRQLWDSLTALFNSFPLPWYVIGDFNAIVGSHEHKGMVSPSRRSKTLAIGLIPTF</sequence>
<protein>
    <submittedName>
        <fullName evidence="2">Uncharacterized protein</fullName>
    </submittedName>
</protein>
<proteinExistence type="predicted"/>
<name>A0AAV0YUE0_VICFA</name>
<evidence type="ECO:0000256" key="1">
    <source>
        <dbReference type="SAM" id="MobiDB-lite"/>
    </source>
</evidence>
<reference evidence="2 3" key="1">
    <citation type="submission" date="2023-01" db="EMBL/GenBank/DDBJ databases">
        <authorList>
            <person name="Kreplak J."/>
        </authorList>
    </citation>
    <scope>NUCLEOTIDE SEQUENCE [LARGE SCALE GENOMIC DNA]</scope>
</reference>
<feature type="compositionally biased region" description="Basic and acidic residues" evidence="1">
    <location>
        <begin position="58"/>
        <end position="75"/>
    </location>
</feature>
<accession>A0AAV0YUE0</accession>
<dbReference type="EMBL" id="OX451736">
    <property type="protein sequence ID" value="CAI8588234.1"/>
    <property type="molecule type" value="Genomic_DNA"/>
</dbReference>
<dbReference type="Proteomes" id="UP001157006">
    <property type="component" value="Chromosome 1L"/>
</dbReference>
<keyword evidence="3" id="KW-1185">Reference proteome</keyword>
<organism evidence="2 3">
    <name type="scientific">Vicia faba</name>
    <name type="common">Broad bean</name>
    <name type="synonym">Faba vulgaris</name>
    <dbReference type="NCBI Taxonomy" id="3906"/>
    <lineage>
        <taxon>Eukaryota</taxon>
        <taxon>Viridiplantae</taxon>
        <taxon>Streptophyta</taxon>
        <taxon>Embryophyta</taxon>
        <taxon>Tracheophyta</taxon>
        <taxon>Spermatophyta</taxon>
        <taxon>Magnoliopsida</taxon>
        <taxon>eudicotyledons</taxon>
        <taxon>Gunneridae</taxon>
        <taxon>Pentapetalae</taxon>
        <taxon>rosids</taxon>
        <taxon>fabids</taxon>
        <taxon>Fabales</taxon>
        <taxon>Fabaceae</taxon>
        <taxon>Papilionoideae</taxon>
        <taxon>50 kb inversion clade</taxon>
        <taxon>NPAAA clade</taxon>
        <taxon>Hologalegina</taxon>
        <taxon>IRL clade</taxon>
        <taxon>Fabeae</taxon>
        <taxon>Vicia</taxon>
    </lineage>
</organism>
<dbReference type="AlphaFoldDB" id="A0AAV0YUE0"/>
<evidence type="ECO:0000313" key="2">
    <source>
        <dbReference type="EMBL" id="CAI8588234.1"/>
    </source>
</evidence>